<evidence type="ECO:0000313" key="1">
    <source>
        <dbReference type="EMBL" id="KAI4862784.1"/>
    </source>
</evidence>
<organism evidence="1 2">
    <name type="scientific">Hypoxylon rubiginosum</name>
    <dbReference type="NCBI Taxonomy" id="110542"/>
    <lineage>
        <taxon>Eukaryota</taxon>
        <taxon>Fungi</taxon>
        <taxon>Dikarya</taxon>
        <taxon>Ascomycota</taxon>
        <taxon>Pezizomycotina</taxon>
        <taxon>Sordariomycetes</taxon>
        <taxon>Xylariomycetidae</taxon>
        <taxon>Xylariales</taxon>
        <taxon>Hypoxylaceae</taxon>
        <taxon>Hypoxylon</taxon>
    </lineage>
</organism>
<dbReference type="Proteomes" id="UP001497700">
    <property type="component" value="Unassembled WGS sequence"/>
</dbReference>
<name>A0ACB9YUX1_9PEZI</name>
<keyword evidence="2" id="KW-1185">Reference proteome</keyword>
<protein>
    <submittedName>
        <fullName evidence="1">Uncharacterized protein</fullName>
    </submittedName>
</protein>
<dbReference type="EMBL" id="MU393518">
    <property type="protein sequence ID" value="KAI4862784.1"/>
    <property type="molecule type" value="Genomic_DNA"/>
</dbReference>
<gene>
    <name evidence="1" type="ORF">F4820DRAFT_459945</name>
</gene>
<comment type="caution">
    <text evidence="1">The sequence shown here is derived from an EMBL/GenBank/DDBJ whole genome shotgun (WGS) entry which is preliminary data.</text>
</comment>
<proteinExistence type="predicted"/>
<accession>A0ACB9YUX1</accession>
<evidence type="ECO:0000313" key="2">
    <source>
        <dbReference type="Proteomes" id="UP001497700"/>
    </source>
</evidence>
<sequence>MEHSKKLPEENSDEFQSLIKRNSSSSDGPRERFQPKDSHCRTWEESPNPETYSSFGDRGTTACVNMFGDIMQFGTYLGIRNCGMFSADHGNTDEPCYIWTRADNLEDLKRTRLGSMSESKAYGLQFEDVIFKQPPCLKYLYYRWPRYEYRTEEKELTIQWVVHDGVVLQQCILTNLKETEVQISFNFRNRKGSMWIRDLDYLDSHNRFNDKYQGYSEEMGPYDYSWRLTHKLRYEGIGIAEIDLEGELDISTRNNVSTVKLEDGPNSVAVVVSVFLNGETLPWTGTNNHGWKKTLKGAKSMGNTMEVITAYRMIPVKDSEVNWKDFIVPAASADVDCILRNTPFSTVSLSRTKGFADSHTQAPDDNDKAQEVPEEDDNNPFGTPDNESSPSRHIEFIVRRNLEHILSVCSIPLRRTRLERDGPSIEPLRIALTCGDIACHRICTSASLPDDEYIGSLSGRMSEVCKGHLNWLSSVEVNEGPGYVANYWVTAKAMTRIGSRQPDDSLTDTAYHVLKTLEFTSLCNEEDDFNIAKNAIKTACRPWIKHLEKLDVRACSAWPHAHRVGTNVFRLDDHIWIWKALKTIEDLALLPRGKDDKFLLGSSREVQQQILRRFTTENETLKKRMLAVTRSSRETRFLFHAHDTALFYGYDWGFLLQQTPFREMWENTLEAQTLHVDNQNTFWSSTLRYGLAVIMGSRGWSINKQSPSDLTKSCLRSILQGTPLNGICAGQLNEITKEPIPFSGEDDSVDYFNVSFEVSYILLANAISIGTIYNGQSGLSHVEANQTSKRQSVPLHLRGGDSRKQSEGRKAQPKRQKVLSEEAGFGFMKKTIPFGRLFDLTSVVEIDEEWLYNYPSFLLNEAIVTDKDITKMLSSLIDQAADRDTGERVIVKGAKEARERLDNGGKWFEEDDVLRSVLADVPKSKKHEKQQRLERLRYGFQSGPPIYERDNHTLSTSLLRPRNAANAKKRFLWHPNANTNTALICYFGSSEVEKPGISQFFDRHWHNDIYFFDEATMTMNTWETELHLSFYRLLGAQEFPFRNTPISSKNPFPNEPGRITKTSMGFRFFGDFFDRYWTCHFIEDIQSLRSDMRDKKEPRGYEFLREPRLPDSDQEQSWRQRKVTELYLFERILNTLVKCTQEILDKIREDLGVQRGPGHSTFANLSSEDYFLSRIQWNELQSVLQEVDESLEDVKLEISKWETREKDRGQERPRWTRNDERKYGGIITKVLGLTKKEIQNFHGIHASEQTRQDLSLRGSEDIRHITYVTVVFLPLGFVSSILSMNGNPGSELVGSLVVCATAALLITIFALFNAKTLGHIAYKGFAIIESYSSSKMERSVLVQGNEGAKKPTDEEAPKEEPSNLPVQRFPNPTKDFSYVPRTPGTVISPRFWFLVVYTILELPARRVAMAYHVLVNVSLECADSSTPEDLATLLITLISLEADVGNYMRWLVLPFDALRPMRDLRSLLKATRESKERELKEEVGNRDNPMVEERQALRMSTSSPTLPNSPSSPTTHANTFLISGHREVMNGEDEASNVRTGSL</sequence>
<reference evidence="1 2" key="1">
    <citation type="journal article" date="2022" name="New Phytol.">
        <title>Ecological generalism drives hyperdiversity of secondary metabolite gene clusters in xylarialean endophytes.</title>
        <authorList>
            <person name="Franco M.E.E."/>
            <person name="Wisecaver J.H."/>
            <person name="Arnold A.E."/>
            <person name="Ju Y.M."/>
            <person name="Slot J.C."/>
            <person name="Ahrendt S."/>
            <person name="Moore L.P."/>
            <person name="Eastman K.E."/>
            <person name="Scott K."/>
            <person name="Konkel Z."/>
            <person name="Mondo S.J."/>
            <person name="Kuo A."/>
            <person name="Hayes R.D."/>
            <person name="Haridas S."/>
            <person name="Andreopoulos B."/>
            <person name="Riley R."/>
            <person name="LaButti K."/>
            <person name="Pangilinan J."/>
            <person name="Lipzen A."/>
            <person name="Amirebrahimi M."/>
            <person name="Yan J."/>
            <person name="Adam C."/>
            <person name="Keymanesh K."/>
            <person name="Ng V."/>
            <person name="Louie K."/>
            <person name="Northen T."/>
            <person name="Drula E."/>
            <person name="Henrissat B."/>
            <person name="Hsieh H.M."/>
            <person name="Youens-Clark K."/>
            <person name="Lutzoni F."/>
            <person name="Miadlikowska J."/>
            <person name="Eastwood D.C."/>
            <person name="Hamelin R.C."/>
            <person name="Grigoriev I.V."/>
            <person name="U'Ren J.M."/>
        </authorList>
    </citation>
    <scope>NUCLEOTIDE SEQUENCE [LARGE SCALE GENOMIC DNA]</scope>
    <source>
        <strain evidence="1 2">CBS 119005</strain>
    </source>
</reference>